<dbReference type="AlphaFoldDB" id="A0A2T4MZN4"/>
<dbReference type="RefSeq" id="WP_107683914.1">
    <property type="nucleotide sequence ID" value="NZ_PZKL01000037.1"/>
</dbReference>
<dbReference type="Proteomes" id="UP000241986">
    <property type="component" value="Unassembled WGS sequence"/>
</dbReference>
<evidence type="ECO:0000313" key="2">
    <source>
        <dbReference type="Proteomes" id="UP000241986"/>
    </source>
</evidence>
<protein>
    <submittedName>
        <fullName evidence="1">Uncharacterized protein</fullName>
    </submittedName>
</protein>
<comment type="caution">
    <text evidence="1">The sequence shown here is derived from an EMBL/GenBank/DDBJ whole genome shotgun (WGS) entry which is preliminary data.</text>
</comment>
<proteinExistence type="predicted"/>
<sequence>MNSLKLTHFLLGHRPDFFSLDAESQNCARLTIASENRSALDSYIEKIVDKEILEKGLEDNQFVRAELYGYYLSLVAGLGEHRILLNDEVDMLTVMNELNLLESYDFREFLFKRDSGQQDANVTKPRPLGIQSVFFSYINKDNYRTAELTSLSHYICKKVRANAVKIINKAIPNKKETLFTHLAADLEADELSMRLARVTSINAGGKEAELSNAKSLTKKYFEQLKEALDDRLHEEAPVYYEIHGGENHTEFVFSNVKSIEGIRFSHLISDISGKKKGHRFVVDALIADETEQFKKFILSKIK</sequence>
<name>A0A2T4MZN4_AERVE</name>
<gene>
    <name evidence="1" type="ORF">DAA48_15825</name>
</gene>
<dbReference type="EMBL" id="PZKL01000037">
    <property type="protein sequence ID" value="PTH80032.1"/>
    <property type="molecule type" value="Genomic_DNA"/>
</dbReference>
<reference evidence="1 2" key="1">
    <citation type="submission" date="2018-03" db="EMBL/GenBank/DDBJ databases">
        <title>Aeromonas veronii whole genome sequencing and analysis.</title>
        <authorList>
            <person name="Xie H."/>
            <person name="Liu T."/>
            <person name="Wang K."/>
        </authorList>
    </citation>
    <scope>NUCLEOTIDE SEQUENCE [LARGE SCALE GENOMIC DNA]</scope>
    <source>
        <strain evidence="1 2">XH.VA.1</strain>
    </source>
</reference>
<organism evidence="1 2">
    <name type="scientific">Aeromonas veronii</name>
    <dbReference type="NCBI Taxonomy" id="654"/>
    <lineage>
        <taxon>Bacteria</taxon>
        <taxon>Pseudomonadati</taxon>
        <taxon>Pseudomonadota</taxon>
        <taxon>Gammaproteobacteria</taxon>
        <taxon>Aeromonadales</taxon>
        <taxon>Aeromonadaceae</taxon>
        <taxon>Aeromonas</taxon>
    </lineage>
</organism>
<evidence type="ECO:0000313" key="1">
    <source>
        <dbReference type="EMBL" id="PTH80032.1"/>
    </source>
</evidence>
<accession>A0A2T4MZN4</accession>